<proteinExistence type="inferred from homology"/>
<name>A0A9D1I8P8_9CLOT</name>
<protein>
    <recommendedName>
        <fullName evidence="4">Glycosyl hydrolases family 39 N-terminal catalytic domain-containing protein</fullName>
    </recommendedName>
</protein>
<dbReference type="Proteomes" id="UP000824089">
    <property type="component" value="Unassembled WGS sequence"/>
</dbReference>
<sequence>MTDIFIDCNQIVGKIKPLHGVNNGPVSYHFWIDTSRYYKEIGVPYIRLHDTDHPSQRMVDVRYIFKNFDADENDPANYDFAFTDILMGKIKECGAETIYRLGASIEHTEKKYFVFPPEDFEKYARICLNIIRHYNSGWANGFQYDLKYFEIWNEPDLYEKMWNGGTPEQYYEFYEILAKLIKKEYPESKIGGYAGCNAYCDEYFDGFFEHIKKTGAPIDFFSYHIYADDVRDFVKLNEHVNRKLNAHGYPELPVFLDEWNIFTGEFWESIMGEGFEYNRKFLFERIKNEVGAAFCGASLSLFQNLRIDAAAYYDGQPKMFWCGLFDSYGVPLKPYYPFVYFGDLYRKSNECFCMVGASQKSSAISFGVEHTDEQKEEKGGSEGIFATAATDGKMAGVLLSNYEGPDTRVLLHFNGMEKVRNIRIRTTDRFNTDRRDFVEEAGCVIPVTIPKNSVIYLEFDVNES</sequence>
<comment type="caution">
    <text evidence="5">The sequence shown here is derived from an EMBL/GenBank/DDBJ whole genome shotgun (WGS) entry which is preliminary data.</text>
</comment>
<gene>
    <name evidence="5" type="ORF">IAD50_01725</name>
</gene>
<organism evidence="5 6">
    <name type="scientific">Candidatus Egerieisoma faecipullorum</name>
    <dbReference type="NCBI Taxonomy" id="2840963"/>
    <lineage>
        <taxon>Bacteria</taxon>
        <taxon>Bacillati</taxon>
        <taxon>Bacillota</taxon>
        <taxon>Clostridia</taxon>
        <taxon>Eubacteriales</taxon>
        <taxon>Clostridiaceae</taxon>
        <taxon>Clostridiaceae incertae sedis</taxon>
        <taxon>Candidatus Egerieisoma</taxon>
    </lineage>
</organism>
<evidence type="ECO:0000256" key="3">
    <source>
        <dbReference type="ARBA" id="ARBA00023295"/>
    </source>
</evidence>
<keyword evidence="2" id="KW-0378">Hydrolase</keyword>
<dbReference type="InterPro" id="IPR049166">
    <property type="entry name" value="GH39_cat"/>
</dbReference>
<evidence type="ECO:0000256" key="2">
    <source>
        <dbReference type="ARBA" id="ARBA00022801"/>
    </source>
</evidence>
<dbReference type="InterPro" id="IPR017853">
    <property type="entry name" value="GH"/>
</dbReference>
<evidence type="ECO:0000313" key="5">
    <source>
        <dbReference type="EMBL" id="HIU28995.1"/>
    </source>
</evidence>
<comment type="similarity">
    <text evidence="1">Belongs to the glycosyl hydrolase 39 family.</text>
</comment>
<dbReference type="PANTHER" id="PTHR12631:SF10">
    <property type="entry name" value="BETA-XYLOSIDASE-LIKE PROTEIN-RELATED"/>
    <property type="match status" value="1"/>
</dbReference>
<evidence type="ECO:0000313" key="6">
    <source>
        <dbReference type="Proteomes" id="UP000824089"/>
    </source>
</evidence>
<reference evidence="5" key="2">
    <citation type="journal article" date="2021" name="PeerJ">
        <title>Extensive microbial diversity within the chicken gut microbiome revealed by metagenomics and culture.</title>
        <authorList>
            <person name="Gilroy R."/>
            <person name="Ravi A."/>
            <person name="Getino M."/>
            <person name="Pursley I."/>
            <person name="Horton D.L."/>
            <person name="Alikhan N.F."/>
            <person name="Baker D."/>
            <person name="Gharbi K."/>
            <person name="Hall N."/>
            <person name="Watson M."/>
            <person name="Adriaenssens E.M."/>
            <person name="Foster-Nyarko E."/>
            <person name="Jarju S."/>
            <person name="Secka A."/>
            <person name="Antonio M."/>
            <person name="Oren A."/>
            <person name="Chaudhuri R.R."/>
            <person name="La Ragione R."/>
            <person name="Hildebrand F."/>
            <person name="Pallen M.J."/>
        </authorList>
    </citation>
    <scope>NUCLEOTIDE SEQUENCE</scope>
    <source>
        <strain evidence="5">CHK195-4489</strain>
    </source>
</reference>
<feature type="domain" description="Glycosyl hydrolases family 39 N-terminal catalytic" evidence="4">
    <location>
        <begin position="37"/>
        <end position="230"/>
    </location>
</feature>
<dbReference type="InterPro" id="IPR051923">
    <property type="entry name" value="Glycosyl_Hydrolase_39"/>
</dbReference>
<accession>A0A9D1I8P8</accession>
<dbReference type="AlphaFoldDB" id="A0A9D1I8P8"/>
<dbReference type="PANTHER" id="PTHR12631">
    <property type="entry name" value="ALPHA-L-IDURONIDASE"/>
    <property type="match status" value="1"/>
</dbReference>
<keyword evidence="3" id="KW-0326">Glycosidase</keyword>
<dbReference type="Gene3D" id="3.20.20.80">
    <property type="entry name" value="Glycosidases"/>
    <property type="match status" value="1"/>
</dbReference>
<evidence type="ECO:0000259" key="4">
    <source>
        <dbReference type="Pfam" id="PF01229"/>
    </source>
</evidence>
<evidence type="ECO:0000256" key="1">
    <source>
        <dbReference type="ARBA" id="ARBA00008875"/>
    </source>
</evidence>
<reference evidence="5" key="1">
    <citation type="submission" date="2020-10" db="EMBL/GenBank/DDBJ databases">
        <authorList>
            <person name="Gilroy R."/>
        </authorList>
    </citation>
    <scope>NUCLEOTIDE SEQUENCE</scope>
    <source>
        <strain evidence="5">CHK195-4489</strain>
    </source>
</reference>
<dbReference type="EMBL" id="DVMM01000033">
    <property type="protein sequence ID" value="HIU28995.1"/>
    <property type="molecule type" value="Genomic_DNA"/>
</dbReference>
<dbReference type="GO" id="GO:0004553">
    <property type="term" value="F:hydrolase activity, hydrolyzing O-glycosyl compounds"/>
    <property type="evidence" value="ECO:0007669"/>
    <property type="project" value="TreeGrafter"/>
</dbReference>
<dbReference type="SUPFAM" id="SSF51445">
    <property type="entry name" value="(Trans)glycosidases"/>
    <property type="match status" value="1"/>
</dbReference>
<dbReference type="Pfam" id="PF01229">
    <property type="entry name" value="Glyco_hydro_39"/>
    <property type="match status" value="1"/>
</dbReference>